<protein>
    <submittedName>
        <fullName evidence="1">Uncharacterized protein</fullName>
    </submittedName>
</protein>
<sequence length="99" mass="11658">MGTKPARLQHYTSRQNQTIRYFYFPKELAFKVRQKLPRIKKWVLTTLAFSMRKRNGVGGEKSISGRDIPWGFSCEEVQRMESRNWFSGGENTNEKRARG</sequence>
<keyword evidence="2" id="KW-1185">Reference proteome</keyword>
<gene>
    <name evidence="1" type="ORF">CDAR_241681</name>
</gene>
<dbReference type="EMBL" id="BPLQ01002862">
    <property type="protein sequence ID" value="GIX96112.1"/>
    <property type="molecule type" value="Genomic_DNA"/>
</dbReference>
<dbReference type="AlphaFoldDB" id="A0AAV4PFJ6"/>
<reference evidence="1 2" key="1">
    <citation type="submission" date="2021-06" db="EMBL/GenBank/DDBJ databases">
        <title>Caerostris darwini draft genome.</title>
        <authorList>
            <person name="Kono N."/>
            <person name="Arakawa K."/>
        </authorList>
    </citation>
    <scope>NUCLEOTIDE SEQUENCE [LARGE SCALE GENOMIC DNA]</scope>
</reference>
<evidence type="ECO:0000313" key="2">
    <source>
        <dbReference type="Proteomes" id="UP001054837"/>
    </source>
</evidence>
<accession>A0AAV4PFJ6</accession>
<dbReference type="Proteomes" id="UP001054837">
    <property type="component" value="Unassembled WGS sequence"/>
</dbReference>
<name>A0AAV4PFJ6_9ARAC</name>
<comment type="caution">
    <text evidence="1">The sequence shown here is derived from an EMBL/GenBank/DDBJ whole genome shotgun (WGS) entry which is preliminary data.</text>
</comment>
<organism evidence="1 2">
    <name type="scientific">Caerostris darwini</name>
    <dbReference type="NCBI Taxonomy" id="1538125"/>
    <lineage>
        <taxon>Eukaryota</taxon>
        <taxon>Metazoa</taxon>
        <taxon>Ecdysozoa</taxon>
        <taxon>Arthropoda</taxon>
        <taxon>Chelicerata</taxon>
        <taxon>Arachnida</taxon>
        <taxon>Araneae</taxon>
        <taxon>Araneomorphae</taxon>
        <taxon>Entelegynae</taxon>
        <taxon>Araneoidea</taxon>
        <taxon>Araneidae</taxon>
        <taxon>Caerostris</taxon>
    </lineage>
</organism>
<proteinExistence type="predicted"/>
<evidence type="ECO:0000313" key="1">
    <source>
        <dbReference type="EMBL" id="GIX96112.1"/>
    </source>
</evidence>